<evidence type="ECO:0000256" key="2">
    <source>
        <dbReference type="SAM" id="Phobius"/>
    </source>
</evidence>
<keyword evidence="2" id="KW-1133">Transmembrane helix</keyword>
<dbReference type="PANTHER" id="PTHR48436:SF1">
    <property type="entry name" value="2, PUTATIVE-RELATED"/>
    <property type="match status" value="1"/>
</dbReference>
<feature type="transmembrane region" description="Helical" evidence="2">
    <location>
        <begin position="122"/>
        <end position="143"/>
    </location>
</feature>
<sequence length="309" mass="34553">MLSTKSESDITSLAASSSSPSRSSKRALYYVHSPSRDSSTSVHPSSMMDSPTHESSSFGRHYRNSSASRFSGMSRSSSSERKNGRNFMFSEKEWHECKIILEEDTDAFDEMDDMTSIRRCQALLAVLTLLLIFTVLLCIVWGVSKPYKTQISVQTFELHNFYDGHGTDFSGVPTKVLTSNGTLRFRIYNPASIFGVHLSFTPINLFFSELPIATGQLKNHYQSKKSRKMESVVIEGRNVPLYGAGASLEATERGGKIPVKLRFEVQSRGDVVGKLVRIWHTRRISCTFVIDVAITTKPIPFKDGSCNYS</sequence>
<dbReference type="AlphaFoldDB" id="V4LWV4"/>
<evidence type="ECO:0000256" key="1">
    <source>
        <dbReference type="SAM" id="MobiDB-lite"/>
    </source>
</evidence>
<dbReference type="EMBL" id="KI517408">
    <property type="protein sequence ID" value="ESQ48329.1"/>
    <property type="molecule type" value="Genomic_DNA"/>
</dbReference>
<evidence type="ECO:0000313" key="4">
    <source>
        <dbReference type="Proteomes" id="UP000030689"/>
    </source>
</evidence>
<feature type="compositionally biased region" description="Polar residues" evidence="1">
    <location>
        <begin position="36"/>
        <end position="58"/>
    </location>
</feature>
<evidence type="ECO:0008006" key="5">
    <source>
        <dbReference type="Google" id="ProtNLM"/>
    </source>
</evidence>
<protein>
    <recommendedName>
        <fullName evidence="5">Late embryogenesis abundant protein LEA-2 subgroup domain-containing protein</fullName>
    </recommendedName>
</protein>
<gene>
    <name evidence="3" type="ORF">EUTSA_v10021190mg</name>
</gene>
<dbReference type="STRING" id="72664.V4LWV4"/>
<proteinExistence type="predicted"/>
<keyword evidence="2" id="KW-0472">Membrane</keyword>
<organism evidence="3 4">
    <name type="scientific">Eutrema salsugineum</name>
    <name type="common">Saltwater cress</name>
    <name type="synonym">Sisymbrium salsugineum</name>
    <dbReference type="NCBI Taxonomy" id="72664"/>
    <lineage>
        <taxon>Eukaryota</taxon>
        <taxon>Viridiplantae</taxon>
        <taxon>Streptophyta</taxon>
        <taxon>Embryophyta</taxon>
        <taxon>Tracheophyta</taxon>
        <taxon>Spermatophyta</taxon>
        <taxon>Magnoliopsida</taxon>
        <taxon>eudicotyledons</taxon>
        <taxon>Gunneridae</taxon>
        <taxon>Pentapetalae</taxon>
        <taxon>rosids</taxon>
        <taxon>malvids</taxon>
        <taxon>Brassicales</taxon>
        <taxon>Brassicaceae</taxon>
        <taxon>Eutremeae</taxon>
        <taxon>Eutrema</taxon>
    </lineage>
</organism>
<accession>V4LWV4</accession>
<dbReference type="OMA" id="MHFHAKS"/>
<dbReference type="eggNOG" id="ENOG502QQCW">
    <property type="taxonomic scope" value="Eukaryota"/>
</dbReference>
<dbReference type="OrthoDB" id="903824at2759"/>
<name>V4LWV4_EUTSA</name>
<dbReference type="InterPro" id="IPR055276">
    <property type="entry name" value="NHL41-like"/>
</dbReference>
<dbReference type="PANTHER" id="PTHR48436">
    <property type="entry name" value="2, PUTATIVE-RELATED"/>
    <property type="match status" value="1"/>
</dbReference>
<keyword evidence="2" id="KW-0812">Transmembrane</keyword>
<dbReference type="KEGG" id="eus:EUTSA_v10021190mg"/>
<feature type="region of interest" description="Disordered" evidence="1">
    <location>
        <begin position="1"/>
        <end position="83"/>
    </location>
</feature>
<feature type="compositionally biased region" description="Low complexity" evidence="1">
    <location>
        <begin position="9"/>
        <end position="22"/>
    </location>
</feature>
<reference evidence="3 4" key="1">
    <citation type="journal article" date="2013" name="Front. Plant Sci.">
        <title>The Reference Genome of the Halophytic Plant Eutrema salsugineum.</title>
        <authorList>
            <person name="Yang R."/>
            <person name="Jarvis D.E."/>
            <person name="Chen H."/>
            <person name="Beilstein M.A."/>
            <person name="Grimwood J."/>
            <person name="Jenkins J."/>
            <person name="Shu S."/>
            <person name="Prochnik S."/>
            <person name="Xin M."/>
            <person name="Ma C."/>
            <person name="Schmutz J."/>
            <person name="Wing R.A."/>
            <person name="Mitchell-Olds T."/>
            <person name="Schumaker K.S."/>
            <person name="Wang X."/>
        </authorList>
    </citation>
    <scope>NUCLEOTIDE SEQUENCE [LARGE SCALE GENOMIC DNA]</scope>
</reference>
<dbReference type="Proteomes" id="UP000030689">
    <property type="component" value="Unassembled WGS sequence"/>
</dbReference>
<keyword evidence="4" id="KW-1185">Reference proteome</keyword>
<evidence type="ECO:0000313" key="3">
    <source>
        <dbReference type="EMBL" id="ESQ48329.1"/>
    </source>
</evidence>
<feature type="compositionally biased region" description="Low complexity" evidence="1">
    <location>
        <begin position="64"/>
        <end position="77"/>
    </location>
</feature>
<dbReference type="Gramene" id="ESQ48329">
    <property type="protein sequence ID" value="ESQ48329"/>
    <property type="gene ID" value="EUTSA_v10021190mg"/>
</dbReference>